<keyword evidence="4" id="KW-1185">Reference proteome</keyword>
<dbReference type="NCBIfam" id="TIGR01552">
    <property type="entry name" value="phd_fam"/>
    <property type="match status" value="1"/>
</dbReference>
<dbReference type="InterPro" id="IPR006442">
    <property type="entry name" value="Antitoxin_Phd/YefM"/>
</dbReference>
<comment type="similarity">
    <text evidence="1 2">Belongs to the phD/YefM antitoxin family.</text>
</comment>
<protein>
    <recommendedName>
        <fullName evidence="2">Antitoxin</fullName>
    </recommendedName>
</protein>
<evidence type="ECO:0000256" key="2">
    <source>
        <dbReference type="RuleBase" id="RU362080"/>
    </source>
</evidence>
<reference evidence="3 4" key="1">
    <citation type="submission" date="2019-07" db="EMBL/GenBank/DDBJ databases">
        <title>Tepidimonas taiwanensis I1-1 draft genome.</title>
        <authorList>
            <person name="Da Costa M.S."/>
            <person name="Froufe H.J.C."/>
            <person name="Egas C."/>
            <person name="Albuquerque L."/>
        </authorList>
    </citation>
    <scope>NUCLEOTIDE SEQUENCE [LARGE SCALE GENOMIC DNA]</scope>
    <source>
        <strain evidence="3 4">I1-1</strain>
    </source>
</reference>
<gene>
    <name evidence="3" type="ORF">Ttaiw_02006</name>
</gene>
<dbReference type="SUPFAM" id="SSF143120">
    <property type="entry name" value="YefM-like"/>
    <property type="match status" value="1"/>
</dbReference>
<dbReference type="STRING" id="307486.GCA_000807215_01553"/>
<dbReference type="InterPro" id="IPR036165">
    <property type="entry name" value="YefM-like_sf"/>
</dbReference>
<name>A0A554X2U7_9BURK</name>
<comment type="caution">
    <text evidence="3">The sequence shown here is derived from an EMBL/GenBank/DDBJ whole genome shotgun (WGS) entry which is preliminary data.</text>
</comment>
<evidence type="ECO:0000313" key="3">
    <source>
        <dbReference type="EMBL" id="TSE30169.1"/>
    </source>
</evidence>
<dbReference type="Pfam" id="PF02604">
    <property type="entry name" value="PhdYeFM_antitox"/>
    <property type="match status" value="1"/>
</dbReference>
<organism evidence="3 4">
    <name type="scientific">Tepidimonas taiwanensis</name>
    <dbReference type="NCBI Taxonomy" id="307486"/>
    <lineage>
        <taxon>Bacteria</taxon>
        <taxon>Pseudomonadati</taxon>
        <taxon>Pseudomonadota</taxon>
        <taxon>Betaproteobacteria</taxon>
        <taxon>Burkholderiales</taxon>
        <taxon>Tepidimonas</taxon>
    </lineage>
</organism>
<dbReference type="EMBL" id="VJOM01000025">
    <property type="protein sequence ID" value="TSE30169.1"/>
    <property type="molecule type" value="Genomic_DNA"/>
</dbReference>
<evidence type="ECO:0000313" key="4">
    <source>
        <dbReference type="Proteomes" id="UP000317763"/>
    </source>
</evidence>
<dbReference type="OrthoDB" id="9800503at2"/>
<dbReference type="RefSeq" id="WP_052231571.1">
    <property type="nucleotide sequence ID" value="NZ_CP083911.1"/>
</dbReference>
<proteinExistence type="inferred from homology"/>
<sequence length="76" mass="8125">MQTIRASEFKAKCLALMDAAAATGETWVITKNGKPVAELRPYSGGRAASPFGRHPTLEIRGDVIAPLEDDLWQAAG</sequence>
<dbReference type="Proteomes" id="UP000317763">
    <property type="component" value="Unassembled WGS sequence"/>
</dbReference>
<dbReference type="AlphaFoldDB" id="A0A554X2U7"/>
<accession>A0A554X2U7</accession>
<dbReference type="Gene3D" id="3.40.1620.10">
    <property type="entry name" value="YefM-like domain"/>
    <property type="match status" value="1"/>
</dbReference>
<comment type="function">
    <text evidence="2">Antitoxin component of a type II toxin-antitoxin (TA) system.</text>
</comment>
<evidence type="ECO:0000256" key="1">
    <source>
        <dbReference type="ARBA" id="ARBA00009981"/>
    </source>
</evidence>